<dbReference type="Gene3D" id="3.30.1490.20">
    <property type="entry name" value="ATP-grasp fold, A domain"/>
    <property type="match status" value="1"/>
</dbReference>
<dbReference type="SUPFAM" id="SSF56059">
    <property type="entry name" value="Glutathione synthetase ATP-binding domain-like"/>
    <property type="match status" value="1"/>
</dbReference>
<proteinExistence type="inferred from homology"/>
<comment type="similarity">
    <text evidence="1">Belongs to the D-alanine--D-alanine ligase family.</text>
</comment>
<dbReference type="EMBL" id="UINC01003385">
    <property type="protein sequence ID" value="SVA05875.1"/>
    <property type="molecule type" value="Genomic_DNA"/>
</dbReference>
<dbReference type="PANTHER" id="PTHR23132">
    <property type="entry name" value="D-ALANINE--D-ALANINE LIGASE"/>
    <property type="match status" value="1"/>
</dbReference>
<sequence>MRKLRVLALMHDYMVPPKDTSGHDLATVSWKTEYDVLSTLADLGHDVQQLGVKDELTGIRQAIAEGNPHIAFNLLEAFHEVGSFDQNLVAYLELLRMPYTGCNPRGLLLSRDKALSKKLLAYHRIPVPDFAVCRMGRSVRRPKRMGFPLIVKSLTQDASLGISQASVVHDDVKLVDRVQFIHQSLGTDAIIEQFVEGRELYVGIMGNHRLQCFPVWELKFTKMPNDQHRIATERVKWSHKYQRKHGIQAGAARRLSEEVTARIYRICRRVYRTLELSGYARIDLRLAKDERVYVLEANPNPQIAFGEDFAESAEHAGLSYETLLQRIMNVGLHWQPEHKG</sequence>
<dbReference type="InterPro" id="IPR013815">
    <property type="entry name" value="ATP_grasp_subdomain_1"/>
</dbReference>
<dbReference type="GO" id="GO:0005524">
    <property type="term" value="F:ATP binding"/>
    <property type="evidence" value="ECO:0007669"/>
    <property type="project" value="InterPro"/>
</dbReference>
<protein>
    <recommendedName>
        <fullName evidence="3">ATP-grasp domain-containing protein</fullName>
    </recommendedName>
</protein>
<keyword evidence="2" id="KW-0436">Ligase</keyword>
<accession>A0A381SPA3</accession>
<dbReference type="GO" id="GO:0008716">
    <property type="term" value="F:D-alanine-D-alanine ligase activity"/>
    <property type="evidence" value="ECO:0007669"/>
    <property type="project" value="InterPro"/>
</dbReference>
<dbReference type="PROSITE" id="PS50975">
    <property type="entry name" value="ATP_GRASP"/>
    <property type="match status" value="1"/>
</dbReference>
<dbReference type="GO" id="GO:0046872">
    <property type="term" value="F:metal ion binding"/>
    <property type="evidence" value="ECO:0007669"/>
    <property type="project" value="InterPro"/>
</dbReference>
<dbReference type="Gene3D" id="3.30.470.20">
    <property type="entry name" value="ATP-grasp fold, B domain"/>
    <property type="match status" value="1"/>
</dbReference>
<evidence type="ECO:0000259" key="3">
    <source>
        <dbReference type="PROSITE" id="PS50975"/>
    </source>
</evidence>
<evidence type="ECO:0000313" key="4">
    <source>
        <dbReference type="EMBL" id="SVA05875.1"/>
    </source>
</evidence>
<evidence type="ECO:0000256" key="1">
    <source>
        <dbReference type="ARBA" id="ARBA00010871"/>
    </source>
</evidence>
<dbReference type="PANTHER" id="PTHR23132:SF26">
    <property type="entry name" value="BLR7451 PROTEIN"/>
    <property type="match status" value="1"/>
</dbReference>
<reference evidence="4" key="1">
    <citation type="submission" date="2018-05" db="EMBL/GenBank/DDBJ databases">
        <authorList>
            <person name="Lanie J.A."/>
            <person name="Ng W.-L."/>
            <person name="Kazmierczak K.M."/>
            <person name="Andrzejewski T.M."/>
            <person name="Davidsen T.M."/>
            <person name="Wayne K.J."/>
            <person name="Tettelin H."/>
            <person name="Glass J.I."/>
            <person name="Rusch D."/>
            <person name="Podicherti R."/>
            <person name="Tsui H.-C.T."/>
            <person name="Winkler M.E."/>
        </authorList>
    </citation>
    <scope>NUCLEOTIDE SEQUENCE</scope>
</reference>
<dbReference type="InterPro" id="IPR011095">
    <property type="entry name" value="Dala_Dala_lig_C"/>
</dbReference>
<dbReference type="AlphaFoldDB" id="A0A381SPA3"/>
<gene>
    <name evidence="4" type="ORF">METZ01_LOCUS58729</name>
</gene>
<evidence type="ECO:0000256" key="2">
    <source>
        <dbReference type="ARBA" id="ARBA00022598"/>
    </source>
</evidence>
<name>A0A381SPA3_9ZZZZ</name>
<dbReference type="Pfam" id="PF07478">
    <property type="entry name" value="Dala_Dala_lig_C"/>
    <property type="match status" value="1"/>
</dbReference>
<organism evidence="4">
    <name type="scientific">marine metagenome</name>
    <dbReference type="NCBI Taxonomy" id="408172"/>
    <lineage>
        <taxon>unclassified sequences</taxon>
        <taxon>metagenomes</taxon>
        <taxon>ecological metagenomes</taxon>
    </lineage>
</organism>
<dbReference type="InterPro" id="IPR011761">
    <property type="entry name" value="ATP-grasp"/>
</dbReference>
<feature type="domain" description="ATP-grasp" evidence="3">
    <location>
        <begin position="117"/>
        <end position="329"/>
    </location>
</feature>